<organism evidence="1 2">
    <name type="scientific">Syntrophomonas zehnderi OL-4</name>
    <dbReference type="NCBI Taxonomy" id="690567"/>
    <lineage>
        <taxon>Bacteria</taxon>
        <taxon>Bacillati</taxon>
        <taxon>Bacillota</taxon>
        <taxon>Clostridia</taxon>
        <taxon>Eubacteriales</taxon>
        <taxon>Syntrophomonadaceae</taxon>
        <taxon>Syntrophomonas</taxon>
    </lineage>
</organism>
<reference evidence="1 2" key="1">
    <citation type="submission" date="2015-03" db="EMBL/GenBank/DDBJ databases">
        <authorList>
            <person name="Murphy D."/>
        </authorList>
    </citation>
    <scope>NUCLEOTIDE SEQUENCE [LARGE SCALE GENOMIC DNA]</scope>
    <source>
        <strain evidence="1 2">OL-4</strain>
    </source>
</reference>
<dbReference type="Proteomes" id="UP000045545">
    <property type="component" value="Unassembled WGS sequence"/>
</dbReference>
<gene>
    <name evidence="1" type="ORF">498</name>
</gene>
<dbReference type="RefSeq" id="WP_046495403.1">
    <property type="nucleotide sequence ID" value="NZ_CGIH01000005.1"/>
</dbReference>
<evidence type="ECO:0000313" key="1">
    <source>
        <dbReference type="EMBL" id="CFX11300.1"/>
    </source>
</evidence>
<name>A0A0E4C7R5_9FIRM</name>
<dbReference type="STRING" id="690567.498"/>
<dbReference type="EMBL" id="CGIH01000005">
    <property type="protein sequence ID" value="CFX11300.1"/>
    <property type="molecule type" value="Genomic_DNA"/>
</dbReference>
<sequence>MKHIVSVSLGSSKRDHAFETDFLGEQFRIERIGTDGDWDKAIQLIRDLDGKIDAFGMGGIDLYIHLAGKRYVIRDAKKLVAEAKKTPMVDGSGLKNTLERKCILDIQREGVYDLRGKNVLMVCGVDRFGMAEAFEDVGAHLTLGDFIYTVGIPMPIHSLKTMRIVGGLAAPIIVKMPFDKLYPTGENQEVIIPKHSKYYYNADVLAGDFNYIRRYLPEKLNGQVIVTNTTTQDDMIMLKERGISKVITTTPDMGGRSFGTNVIEALMVTLMNKPIDQIKPEDYFGMLKELDMKPGVVDLEKFSA</sequence>
<proteinExistence type="predicted"/>
<dbReference type="OrthoDB" id="9780944at2"/>
<evidence type="ECO:0000313" key="2">
    <source>
        <dbReference type="Proteomes" id="UP000045545"/>
    </source>
</evidence>
<accession>A0A0E4C7R5</accession>
<dbReference type="AlphaFoldDB" id="A0A0E4C7R5"/>
<keyword evidence="2" id="KW-1185">Reference proteome</keyword>
<protein>
    <submittedName>
        <fullName evidence="1">Uncharacterized</fullName>
    </submittedName>
</protein>